<protein>
    <submittedName>
        <fullName evidence="1">Uncharacterized protein</fullName>
    </submittedName>
</protein>
<dbReference type="EMBL" id="JAWRVG010000001">
    <property type="protein sequence ID" value="KAK4085127.1"/>
    <property type="molecule type" value="Genomic_DNA"/>
</dbReference>
<name>A0AAE1ILQ0_9HYPO</name>
<comment type="caution">
    <text evidence="1">The sequence shown here is derived from an EMBL/GenBank/DDBJ whole genome shotgun (WGS) entry which is preliminary data.</text>
</comment>
<sequence length="132" mass="14568">MQFVGRYAALDLGGSFGRSALWREILQPPLLLAWGYDAAIHGSLTSSTGRRTLETKQTAWFGAYSTGQEPYSIPAKDKLSGVFSSPFLQDNLRRKQDPSLAFYGIHPLNPRSIAATYWEIATATNWENGAAK</sequence>
<evidence type="ECO:0000313" key="1">
    <source>
        <dbReference type="EMBL" id="KAK4085127.1"/>
    </source>
</evidence>
<organism evidence="1 2">
    <name type="scientific">Trichoderma aggressivum f. europaeum</name>
    <dbReference type="NCBI Taxonomy" id="173218"/>
    <lineage>
        <taxon>Eukaryota</taxon>
        <taxon>Fungi</taxon>
        <taxon>Dikarya</taxon>
        <taxon>Ascomycota</taxon>
        <taxon>Pezizomycotina</taxon>
        <taxon>Sordariomycetes</taxon>
        <taxon>Hypocreomycetidae</taxon>
        <taxon>Hypocreales</taxon>
        <taxon>Hypocreaceae</taxon>
        <taxon>Trichoderma</taxon>
    </lineage>
</organism>
<dbReference type="RefSeq" id="XP_062760467.1">
    <property type="nucleotide sequence ID" value="XM_062896166.1"/>
</dbReference>
<proteinExistence type="predicted"/>
<keyword evidence="2" id="KW-1185">Reference proteome</keyword>
<evidence type="ECO:0000313" key="2">
    <source>
        <dbReference type="Proteomes" id="UP001273209"/>
    </source>
</evidence>
<dbReference type="AlphaFoldDB" id="A0AAE1ILQ0"/>
<accession>A0AAE1ILQ0</accession>
<dbReference type="Proteomes" id="UP001273209">
    <property type="component" value="Unassembled WGS sequence"/>
</dbReference>
<gene>
    <name evidence="1" type="ORF">Triagg1_117</name>
</gene>
<reference evidence="1" key="1">
    <citation type="submission" date="2023-11" db="EMBL/GenBank/DDBJ databases">
        <title>The genome sequences of three competitors of mushroom-forming fungi.</title>
        <authorList>
            <person name="Beijen E."/>
            <person name="Ohm R.A."/>
        </authorList>
    </citation>
    <scope>NUCLEOTIDE SEQUENCE</scope>
    <source>
        <strain evidence="1">CBS 100526</strain>
    </source>
</reference>
<dbReference type="GeneID" id="87915115"/>